<sequence>MTVPTHSGIALSAREIHKSFGGKEVLKGISADVHKGEHIAIIGPSGSGKSTFIRCLNLLELPDAGTLDLQGERVFDADRRTSASSVRALRRRVGMVFQSFNLFATHTALENVALAQKLVLGRDKNAARKRAEEQLERVGLQDHMQKHPSQLSGGQQQRVAIARSLAMDPEVILFDEPTSAIDPEMRVEVLKVMKELAEAGMTMLMVTHEIQFAQQAADRVMFIADGEALATGTPQEMLVDPPHERIHRFVKAVSGVV</sequence>
<dbReference type="RefSeq" id="WP_168886723.1">
    <property type="nucleotide sequence ID" value="NZ_JABAHY010000002.1"/>
</dbReference>
<keyword evidence="3" id="KW-0813">Transport</keyword>
<evidence type="ECO:0000256" key="8">
    <source>
        <dbReference type="ARBA" id="ARBA00023136"/>
    </source>
</evidence>
<reference evidence="10 11" key="1">
    <citation type="submission" date="2020-04" db="EMBL/GenBank/DDBJ databases">
        <title>Nesterenkonia sp. nov., isolated from marine sediment.</title>
        <authorList>
            <person name="Zhang G."/>
        </authorList>
    </citation>
    <scope>NUCLEOTIDE SEQUENCE [LARGE SCALE GENOMIC DNA]</scope>
    <source>
        <strain evidence="10 11">MY13</strain>
    </source>
</reference>
<dbReference type="InterPro" id="IPR017871">
    <property type="entry name" value="ABC_transporter-like_CS"/>
</dbReference>
<dbReference type="PIRSF" id="PIRSF039085">
    <property type="entry name" value="ABC_ATPase_HisP"/>
    <property type="match status" value="1"/>
</dbReference>
<evidence type="ECO:0000313" key="10">
    <source>
        <dbReference type="EMBL" id="NLS09242.1"/>
    </source>
</evidence>
<accession>A0A7X8TJ21</accession>
<dbReference type="SUPFAM" id="SSF52540">
    <property type="entry name" value="P-loop containing nucleoside triphosphate hydrolases"/>
    <property type="match status" value="1"/>
</dbReference>
<evidence type="ECO:0000256" key="5">
    <source>
        <dbReference type="ARBA" id="ARBA00022741"/>
    </source>
</evidence>
<evidence type="ECO:0000313" key="11">
    <source>
        <dbReference type="Proteomes" id="UP000523139"/>
    </source>
</evidence>
<keyword evidence="4" id="KW-1003">Cell membrane</keyword>
<dbReference type="InterPro" id="IPR030679">
    <property type="entry name" value="ABC_ATPase_HisP-typ"/>
</dbReference>
<dbReference type="PANTHER" id="PTHR43166">
    <property type="entry name" value="AMINO ACID IMPORT ATP-BINDING PROTEIN"/>
    <property type="match status" value="1"/>
</dbReference>
<dbReference type="InterPro" id="IPR003593">
    <property type="entry name" value="AAA+_ATPase"/>
</dbReference>
<dbReference type="InterPro" id="IPR003439">
    <property type="entry name" value="ABC_transporter-like_ATP-bd"/>
</dbReference>
<evidence type="ECO:0000256" key="7">
    <source>
        <dbReference type="ARBA" id="ARBA00022970"/>
    </source>
</evidence>
<feature type="domain" description="ABC transporter" evidence="9">
    <location>
        <begin position="11"/>
        <end position="250"/>
    </location>
</feature>
<keyword evidence="8" id="KW-0472">Membrane</keyword>
<keyword evidence="5" id="KW-0547">Nucleotide-binding</keyword>
<dbReference type="CDD" id="cd03262">
    <property type="entry name" value="ABC_HisP_GlnQ"/>
    <property type="match status" value="1"/>
</dbReference>
<dbReference type="EMBL" id="JABAHY010000002">
    <property type="protein sequence ID" value="NLS09242.1"/>
    <property type="molecule type" value="Genomic_DNA"/>
</dbReference>
<comment type="caution">
    <text evidence="10">The sequence shown here is derived from an EMBL/GenBank/DDBJ whole genome shotgun (WGS) entry which is preliminary data.</text>
</comment>
<dbReference type="PROSITE" id="PS50893">
    <property type="entry name" value="ABC_TRANSPORTER_2"/>
    <property type="match status" value="1"/>
</dbReference>
<evidence type="ECO:0000256" key="2">
    <source>
        <dbReference type="ARBA" id="ARBA00005417"/>
    </source>
</evidence>
<dbReference type="AlphaFoldDB" id="A0A7X8TJ21"/>
<dbReference type="GO" id="GO:0005886">
    <property type="term" value="C:plasma membrane"/>
    <property type="evidence" value="ECO:0007669"/>
    <property type="project" value="UniProtKB-SubCell"/>
</dbReference>
<dbReference type="Pfam" id="PF00005">
    <property type="entry name" value="ABC_tran"/>
    <property type="match status" value="1"/>
</dbReference>
<comment type="subcellular location">
    <subcellularLocation>
        <location evidence="1">Cell membrane</location>
        <topology evidence="1">Peripheral membrane protein</topology>
    </subcellularLocation>
</comment>
<evidence type="ECO:0000256" key="4">
    <source>
        <dbReference type="ARBA" id="ARBA00022475"/>
    </source>
</evidence>
<dbReference type="SMART" id="SM00382">
    <property type="entry name" value="AAA"/>
    <property type="match status" value="1"/>
</dbReference>
<dbReference type="Proteomes" id="UP000523139">
    <property type="component" value="Unassembled WGS sequence"/>
</dbReference>
<dbReference type="PANTHER" id="PTHR43166:SF9">
    <property type="entry name" value="GLUTAMATE_ASPARTATE IMPORT ATP-BINDING PROTEIN GLTL"/>
    <property type="match status" value="1"/>
</dbReference>
<dbReference type="PROSITE" id="PS00211">
    <property type="entry name" value="ABC_TRANSPORTER_1"/>
    <property type="match status" value="1"/>
</dbReference>
<dbReference type="GO" id="GO:0005524">
    <property type="term" value="F:ATP binding"/>
    <property type="evidence" value="ECO:0007669"/>
    <property type="project" value="UniProtKB-KW"/>
</dbReference>
<dbReference type="Gene3D" id="3.40.50.300">
    <property type="entry name" value="P-loop containing nucleotide triphosphate hydrolases"/>
    <property type="match status" value="1"/>
</dbReference>
<evidence type="ECO:0000256" key="1">
    <source>
        <dbReference type="ARBA" id="ARBA00004202"/>
    </source>
</evidence>
<keyword evidence="7" id="KW-0029">Amino-acid transport</keyword>
<dbReference type="GO" id="GO:0016887">
    <property type="term" value="F:ATP hydrolysis activity"/>
    <property type="evidence" value="ECO:0007669"/>
    <property type="project" value="InterPro"/>
</dbReference>
<proteinExistence type="inferred from homology"/>
<keyword evidence="6 10" id="KW-0067">ATP-binding</keyword>
<protein>
    <submittedName>
        <fullName evidence="10">Amino acid ABC transporter ATP-binding protein</fullName>
    </submittedName>
</protein>
<evidence type="ECO:0000259" key="9">
    <source>
        <dbReference type="PROSITE" id="PS50893"/>
    </source>
</evidence>
<evidence type="ECO:0000256" key="3">
    <source>
        <dbReference type="ARBA" id="ARBA00022448"/>
    </source>
</evidence>
<gene>
    <name evidence="10" type="ORF">HGQ17_04320</name>
</gene>
<name>A0A7X8TJ21_9MICC</name>
<comment type="similarity">
    <text evidence="2">Belongs to the ABC transporter superfamily.</text>
</comment>
<dbReference type="InterPro" id="IPR027417">
    <property type="entry name" value="P-loop_NTPase"/>
</dbReference>
<keyword evidence="11" id="KW-1185">Reference proteome</keyword>
<organism evidence="10 11">
    <name type="scientific">Nesterenkonia sedimenti</name>
    <dbReference type="NCBI Taxonomy" id="1463632"/>
    <lineage>
        <taxon>Bacteria</taxon>
        <taxon>Bacillati</taxon>
        <taxon>Actinomycetota</taxon>
        <taxon>Actinomycetes</taxon>
        <taxon>Micrococcales</taxon>
        <taxon>Micrococcaceae</taxon>
        <taxon>Nesterenkonia</taxon>
    </lineage>
</organism>
<evidence type="ECO:0000256" key="6">
    <source>
        <dbReference type="ARBA" id="ARBA00022840"/>
    </source>
</evidence>
<dbReference type="InterPro" id="IPR050086">
    <property type="entry name" value="MetN_ABC_transporter-like"/>
</dbReference>
<dbReference type="GO" id="GO:0015424">
    <property type="term" value="F:ABC-type amino acid transporter activity"/>
    <property type="evidence" value="ECO:0007669"/>
    <property type="project" value="InterPro"/>
</dbReference>